<evidence type="ECO:0000256" key="3">
    <source>
        <dbReference type="ARBA" id="ARBA00022517"/>
    </source>
</evidence>
<dbReference type="PANTHER" id="PTHR11096:SF1">
    <property type="entry name" value="RNA 3'-TERMINAL PHOSPHATE CYCLASE-LIKE PROTEIN"/>
    <property type="match status" value="1"/>
</dbReference>
<evidence type="ECO:0000256" key="4">
    <source>
        <dbReference type="ARBA" id="ARBA00023242"/>
    </source>
</evidence>
<sequence length="727" mass="82209">MRCECDILGQEEMGECGSCYIVTMVRECVNVRQRLAYSLLSGHSVTISGIRPYDNEPGIKDFESKLLLLLEKITNGTRIRISQTGTEVSFSPGMITGGKLIFDCGSDRCISYFLEPLLMLAPFCKYPINIKLQGITNAPYELSVDTIRATWLPVFNKFVFASDLPEIKIVARGYKPDGGGCVLLTLPIIRTLRPVQCKILGKICKIRGIATVSKVSPSIAHRIIHAAKETLRDYIADIYITVDQRKGASGGSSPGFGLFLTAETTEGIVYHGEAVSKPKDEQGNPAVPEDVGHIAACQLLDQIFAGGCVDTTAQALAVTFMVLCEKDVSTYLFGPLSAYCIYTLRNLKKYFEITFKIDNWNELCGNEEQRLMEVPVVPWDDFLIKCASVGGEVNMPGLLESEWEWLKQLCELADEDCCSEVNNLFQQVTFTLRLDASSYFLKLHWTKFFPAVSPEVVTNLGSAFQHSWQNNDTLCSLYHRFVECCMRIDQAVKLCSDVKYPFTFMKWAIDEDDPTCIAVTLLCKEWHTRKNFQLFLVVDWLEPNTFPRELISSAPEFLQGLRFDEWDSSNVFADNLNRIFLPENKVPENTVMVAEHLKEPKSIIFEDGPMSNDDFTNEFHSLPCKIKYDGPAKVSQYFITEKLGDERRVATFRGRILNGVKQQFPNGYRLYIVVEKDNKDNSRIFEIAGSAISFMRWEYDRNTSYQSSLVRAIDYVNIAEAFAKDDD</sequence>
<dbReference type="InterPro" id="IPR036553">
    <property type="entry name" value="RPTC_insert"/>
</dbReference>
<dbReference type="InterPro" id="IPR000228">
    <property type="entry name" value="RNA3'_term_phos_cyc"/>
</dbReference>
<dbReference type="InterPro" id="IPR013791">
    <property type="entry name" value="RNA3'-term_phos_cycl_insert"/>
</dbReference>
<protein>
    <recommendedName>
        <fullName evidence="9">RNA 3'-terminal phosphate cyclase-like protein</fullName>
    </recommendedName>
</protein>
<dbReference type="Proteomes" id="UP000276991">
    <property type="component" value="Unassembled WGS sequence"/>
</dbReference>
<evidence type="ECO:0000259" key="5">
    <source>
        <dbReference type="Pfam" id="PF01137"/>
    </source>
</evidence>
<dbReference type="Gene3D" id="2.40.128.680">
    <property type="match status" value="1"/>
</dbReference>
<dbReference type="InterPro" id="IPR013924">
    <property type="entry name" value="RNase_H2_suC"/>
</dbReference>
<dbReference type="STRING" id="6277.A0A498SA85"/>
<accession>A0A498SA85</accession>
<dbReference type="GO" id="GO:0006401">
    <property type="term" value="P:RNA catabolic process"/>
    <property type="evidence" value="ECO:0007669"/>
    <property type="project" value="InterPro"/>
</dbReference>
<comment type="subcellular location">
    <subcellularLocation>
        <location evidence="1">Nucleus</location>
        <location evidence="1">Nucleolus</location>
    </subcellularLocation>
</comment>
<dbReference type="GO" id="GO:0032299">
    <property type="term" value="C:ribonuclease H2 complex"/>
    <property type="evidence" value="ECO:0007669"/>
    <property type="project" value="InterPro"/>
</dbReference>
<organism evidence="7 8">
    <name type="scientific">Acanthocheilonema viteae</name>
    <name type="common">Filarial nematode worm</name>
    <name type="synonym">Dipetalonema viteae</name>
    <dbReference type="NCBI Taxonomy" id="6277"/>
    <lineage>
        <taxon>Eukaryota</taxon>
        <taxon>Metazoa</taxon>
        <taxon>Ecdysozoa</taxon>
        <taxon>Nematoda</taxon>
        <taxon>Chromadorea</taxon>
        <taxon>Rhabditida</taxon>
        <taxon>Spirurina</taxon>
        <taxon>Spiruromorpha</taxon>
        <taxon>Filarioidea</taxon>
        <taxon>Onchocercidae</taxon>
        <taxon>Acanthocheilonema</taxon>
    </lineage>
</organism>
<dbReference type="Gene3D" id="3.65.10.20">
    <property type="entry name" value="RNA 3'-terminal phosphate cyclase domain"/>
    <property type="match status" value="1"/>
</dbReference>
<dbReference type="EMBL" id="UPTC01000426">
    <property type="protein sequence ID" value="VBB28556.1"/>
    <property type="molecule type" value="Genomic_DNA"/>
</dbReference>
<dbReference type="AlphaFoldDB" id="A0A498SA85"/>
<dbReference type="PROSITE" id="PS01287">
    <property type="entry name" value="RTC"/>
    <property type="match status" value="1"/>
</dbReference>
<feature type="domain" description="RNA 3'-terminal phosphate cyclase insert" evidence="6">
    <location>
        <begin position="201"/>
        <end position="303"/>
    </location>
</feature>
<dbReference type="OrthoDB" id="1911237at2759"/>
<dbReference type="InterPro" id="IPR037136">
    <property type="entry name" value="RNA3'_phos_cyclase_dom_sf"/>
</dbReference>
<evidence type="ECO:0000313" key="7">
    <source>
        <dbReference type="EMBL" id="VBB28556.1"/>
    </source>
</evidence>
<dbReference type="GO" id="GO:0004521">
    <property type="term" value="F:RNA endonuclease activity"/>
    <property type="evidence" value="ECO:0007669"/>
    <property type="project" value="TreeGrafter"/>
</dbReference>
<comment type="similarity">
    <text evidence="2">Belongs to the RNA 3'-terminal cyclase family. Type 2 subfamily.</text>
</comment>
<keyword evidence="3" id="KW-0690">Ribosome biogenesis</keyword>
<keyword evidence="8" id="KW-1185">Reference proteome</keyword>
<dbReference type="InterPro" id="IPR013792">
    <property type="entry name" value="RNA3'P_cycl/enolpyr_Trfase_a/b"/>
</dbReference>
<dbReference type="Pfam" id="PF01137">
    <property type="entry name" value="RTC"/>
    <property type="match status" value="1"/>
</dbReference>
<dbReference type="CDD" id="cd09271">
    <property type="entry name" value="RNase_H2-C"/>
    <property type="match status" value="1"/>
</dbReference>
<evidence type="ECO:0000313" key="8">
    <source>
        <dbReference type="Proteomes" id="UP000276991"/>
    </source>
</evidence>
<dbReference type="FunFam" id="3.30.360.20:FF:000004">
    <property type="entry name" value="18S rRNA biogenesis protein"/>
    <property type="match status" value="1"/>
</dbReference>
<dbReference type="InterPro" id="IPR016443">
    <property type="entry name" value="RNA3'_term_phos_cyc_type_2"/>
</dbReference>
<feature type="domain" description="RNA 3'-terminal phosphate cyclase" evidence="5">
    <location>
        <begin position="30"/>
        <end position="357"/>
    </location>
</feature>
<evidence type="ECO:0008006" key="9">
    <source>
        <dbReference type="Google" id="ProtNLM"/>
    </source>
</evidence>
<gene>
    <name evidence="7" type="ORF">NAV_LOCUS3386</name>
</gene>
<dbReference type="Gene3D" id="3.30.360.20">
    <property type="entry name" value="RNA 3'-terminal phosphate cyclase, insert domain"/>
    <property type="match status" value="1"/>
</dbReference>
<dbReference type="Pfam" id="PF08615">
    <property type="entry name" value="RNase_H2_suC"/>
    <property type="match status" value="1"/>
</dbReference>
<dbReference type="InterPro" id="IPR020719">
    <property type="entry name" value="RNA3'_term_phos_cycl-like_CS"/>
</dbReference>
<dbReference type="PANTHER" id="PTHR11096">
    <property type="entry name" value="RNA 3' TERMINAL PHOSPHATE CYCLASE"/>
    <property type="match status" value="1"/>
</dbReference>
<keyword evidence="4" id="KW-0539">Nucleus</keyword>
<dbReference type="CDD" id="cd00875">
    <property type="entry name" value="RNA_Cyclase_Class_I"/>
    <property type="match status" value="1"/>
</dbReference>
<proteinExistence type="inferred from homology"/>
<dbReference type="InterPro" id="IPR023797">
    <property type="entry name" value="RNA3'_phos_cyclase_dom"/>
</dbReference>
<dbReference type="NCBIfam" id="TIGR03400">
    <property type="entry name" value="18S_RNA_Rcl1p"/>
    <property type="match status" value="1"/>
</dbReference>
<name>A0A498SA85_ACAVI</name>
<dbReference type="Pfam" id="PF05189">
    <property type="entry name" value="RTC_insert"/>
    <property type="match status" value="1"/>
</dbReference>
<evidence type="ECO:0000256" key="1">
    <source>
        <dbReference type="ARBA" id="ARBA00004604"/>
    </source>
</evidence>
<evidence type="ECO:0000256" key="2">
    <source>
        <dbReference type="ARBA" id="ARBA00007089"/>
    </source>
</evidence>
<dbReference type="GO" id="GO:0000479">
    <property type="term" value="P:endonucleolytic cleavage of tricistronic rRNA transcript (SSU-rRNA, 5.8S rRNA, LSU-rRNA)"/>
    <property type="evidence" value="ECO:0007669"/>
    <property type="project" value="TreeGrafter"/>
</dbReference>
<dbReference type="SUPFAM" id="SSF55205">
    <property type="entry name" value="EPT/RTPC-like"/>
    <property type="match status" value="1"/>
</dbReference>
<reference evidence="7 8" key="1">
    <citation type="submission" date="2018-08" db="EMBL/GenBank/DDBJ databases">
        <authorList>
            <person name="Laetsch R D."/>
            <person name="Stevens L."/>
            <person name="Kumar S."/>
            <person name="Blaxter L. M."/>
        </authorList>
    </citation>
    <scope>NUCLEOTIDE SEQUENCE [LARGE SCALE GENOMIC DNA]</scope>
</reference>
<evidence type="ECO:0000259" key="6">
    <source>
        <dbReference type="Pfam" id="PF05189"/>
    </source>
</evidence>
<dbReference type="GO" id="GO:0005730">
    <property type="term" value="C:nucleolus"/>
    <property type="evidence" value="ECO:0007669"/>
    <property type="project" value="UniProtKB-SubCell"/>
</dbReference>